<evidence type="ECO:0000313" key="2">
    <source>
        <dbReference type="WBParaSite" id="PS1159_v2.g19375.t1"/>
    </source>
</evidence>
<protein>
    <submittedName>
        <fullName evidence="2">Heat shock protein 70</fullName>
    </submittedName>
</protein>
<reference evidence="2" key="1">
    <citation type="submission" date="2022-11" db="UniProtKB">
        <authorList>
            <consortium name="WormBaseParasite"/>
        </authorList>
    </citation>
    <scope>IDENTIFICATION</scope>
</reference>
<proteinExistence type="predicted"/>
<accession>A0AC35FNP5</accession>
<evidence type="ECO:0000313" key="1">
    <source>
        <dbReference type="Proteomes" id="UP000887580"/>
    </source>
</evidence>
<dbReference type="Proteomes" id="UP000887580">
    <property type="component" value="Unplaced"/>
</dbReference>
<sequence>MADIPKFVDFDCETVLQSQILIKMEKKDLMIFNVCESLSSVKSLNLNLNECGTKIQIIQNNKSEEFSLPLFDSFMIRVKVDSNAIYSVNYINLSGNEYETQQVRPNETQPLQKSSSSKTTTKNSLNALPQKLYKFPKQIRTNNEKISAVGIDLGTSRCCVAVNRRNGIETVAIENEGGRQLPSYVSFDEPKVKCGQIVVDRLRNHGKSSVFDSKRLIGRDFTAIEVDKTWPFQVINSMDKAIIKIESEVEEIRKTPEQIAAILLKHLKKIVEEFQGRKLQKAVITIPATFTQAQEEATHLAGILAGWDCVELLPEPIAASFAYFVDRPIPDLSTVLLFDLGGGTLDVCIFKIQNEKIQIISKSGDSNLGGRDFDNILINHFSQRLKNNFGILELESKKYRLMLECQKIKHCLSIRYDDHLDVSDFDPTRNEFIAITRDDFQQLTLQLLTKIKKIINSAFDNIELHPSQIDKILQVGGGCRMPMIKTLLQEIFPDAEHSCEEHPDEVVAVGAAYYSYYLNYD</sequence>
<dbReference type="WBParaSite" id="PS1159_v2.g19375.t1">
    <property type="protein sequence ID" value="PS1159_v2.g19375.t1"/>
    <property type="gene ID" value="PS1159_v2.g19375"/>
</dbReference>
<name>A0AC35FNP5_9BILA</name>
<organism evidence="1 2">
    <name type="scientific">Panagrolaimus sp. PS1159</name>
    <dbReference type="NCBI Taxonomy" id="55785"/>
    <lineage>
        <taxon>Eukaryota</taxon>
        <taxon>Metazoa</taxon>
        <taxon>Ecdysozoa</taxon>
        <taxon>Nematoda</taxon>
        <taxon>Chromadorea</taxon>
        <taxon>Rhabditida</taxon>
        <taxon>Tylenchina</taxon>
        <taxon>Panagrolaimomorpha</taxon>
        <taxon>Panagrolaimoidea</taxon>
        <taxon>Panagrolaimidae</taxon>
        <taxon>Panagrolaimus</taxon>
    </lineage>
</organism>